<evidence type="ECO:0000313" key="3">
    <source>
        <dbReference type="Proteomes" id="UP000256763"/>
    </source>
</evidence>
<dbReference type="Gene3D" id="3.40.630.30">
    <property type="match status" value="1"/>
</dbReference>
<proteinExistence type="predicted"/>
<feature type="domain" description="N-acetyltransferase" evidence="1">
    <location>
        <begin position="11"/>
        <end position="159"/>
    </location>
</feature>
<comment type="caution">
    <text evidence="2">The sequence shown here is derived from an EMBL/GenBank/DDBJ whole genome shotgun (WGS) entry which is preliminary data.</text>
</comment>
<dbReference type="AlphaFoldDB" id="A0A3E0WUN0"/>
<keyword evidence="3" id="KW-1185">Reference proteome</keyword>
<dbReference type="SUPFAM" id="SSF55729">
    <property type="entry name" value="Acyl-CoA N-acyltransferases (Nat)"/>
    <property type="match status" value="1"/>
</dbReference>
<accession>A0A3E0WUN0</accession>
<dbReference type="InterPro" id="IPR016181">
    <property type="entry name" value="Acyl_CoA_acyltransferase"/>
</dbReference>
<dbReference type="CDD" id="cd04301">
    <property type="entry name" value="NAT_SF"/>
    <property type="match status" value="1"/>
</dbReference>
<dbReference type="EMBL" id="NFZW01000010">
    <property type="protein sequence ID" value="RFA36089.1"/>
    <property type="molecule type" value="Genomic_DNA"/>
</dbReference>
<dbReference type="InterPro" id="IPR000182">
    <property type="entry name" value="GNAT_dom"/>
</dbReference>
<dbReference type="Pfam" id="PF00583">
    <property type="entry name" value="Acetyltransf_1"/>
    <property type="match status" value="1"/>
</dbReference>
<evidence type="ECO:0000259" key="1">
    <source>
        <dbReference type="PROSITE" id="PS51186"/>
    </source>
</evidence>
<organism evidence="2 3">
    <name type="scientific">Alkalilimnicola ehrlichii</name>
    <dbReference type="NCBI Taxonomy" id="351052"/>
    <lineage>
        <taxon>Bacteria</taxon>
        <taxon>Pseudomonadati</taxon>
        <taxon>Pseudomonadota</taxon>
        <taxon>Gammaproteobacteria</taxon>
        <taxon>Chromatiales</taxon>
        <taxon>Ectothiorhodospiraceae</taxon>
        <taxon>Alkalilimnicola</taxon>
    </lineage>
</organism>
<gene>
    <name evidence="2" type="ORF">CAL65_11580</name>
</gene>
<dbReference type="RefSeq" id="WP_116302236.1">
    <property type="nucleotide sequence ID" value="NZ_NFZV01000009.1"/>
</dbReference>
<dbReference type="Proteomes" id="UP000256763">
    <property type="component" value="Unassembled WGS sequence"/>
</dbReference>
<evidence type="ECO:0000313" key="2">
    <source>
        <dbReference type="EMBL" id="RFA36089.1"/>
    </source>
</evidence>
<reference evidence="3" key="1">
    <citation type="submission" date="2017-05" db="EMBL/GenBank/DDBJ databases">
        <authorList>
            <person name="Sharma S."/>
            <person name="Sidhu C."/>
            <person name="Pinnaka A.K."/>
        </authorList>
    </citation>
    <scope>NUCLEOTIDE SEQUENCE [LARGE SCALE GENOMIC DNA]</scope>
    <source>
        <strain evidence="3">AK93</strain>
    </source>
</reference>
<protein>
    <recommendedName>
        <fullName evidence="1">N-acetyltransferase domain-containing protein</fullName>
    </recommendedName>
</protein>
<dbReference type="OrthoDB" id="1178186at2"/>
<dbReference type="GO" id="GO:0016747">
    <property type="term" value="F:acyltransferase activity, transferring groups other than amino-acyl groups"/>
    <property type="evidence" value="ECO:0007669"/>
    <property type="project" value="InterPro"/>
</dbReference>
<sequence>MSNNMSPILRQLYWPEKEALRAHLLRLGPEERRGRFAWAANDAFINRYIDNLEWTLSTYRAIGAFVDGELRGVAECRISRNDWRWDAELAFSVESAYQRQGIGSELFRRMVAMARNRGLNKISIMTESHNKAMHALARRNGMRLIAGPEVEGHMELEGPTPLSVAEEMIGESTAWWYTGLSFLSQQLSDPKEETAEA</sequence>
<dbReference type="PROSITE" id="PS51186">
    <property type="entry name" value="GNAT"/>
    <property type="match status" value="1"/>
</dbReference>
<name>A0A3E0WUN0_9GAMM</name>